<sequence length="12" mass="1396">MKDDLLKMSALM</sequence>
<accession>A0A8J2PFM7</accession>
<comment type="caution">
    <text evidence="1">The sequence shown here is derived from an EMBL/GenBank/DDBJ whole genome shotgun (WGS) entry which is preliminary data.</text>
</comment>
<gene>
    <name evidence="1" type="ORF">AFUS01_LOCUS30701</name>
</gene>
<protein>
    <submittedName>
        <fullName evidence="1">Uncharacterized protein</fullName>
    </submittedName>
</protein>
<reference evidence="1" key="1">
    <citation type="submission" date="2021-06" db="EMBL/GenBank/DDBJ databases">
        <authorList>
            <person name="Hodson N. C."/>
            <person name="Mongue J. A."/>
            <person name="Jaron S. K."/>
        </authorList>
    </citation>
    <scope>NUCLEOTIDE SEQUENCE</scope>
</reference>
<evidence type="ECO:0000313" key="2">
    <source>
        <dbReference type="Proteomes" id="UP000708208"/>
    </source>
</evidence>
<dbReference type="Proteomes" id="UP000708208">
    <property type="component" value="Unassembled WGS sequence"/>
</dbReference>
<proteinExistence type="predicted"/>
<name>A0A8J2PFM7_9HEXA</name>
<keyword evidence="2" id="KW-1185">Reference proteome</keyword>
<organism evidence="1 2">
    <name type="scientific">Allacma fusca</name>
    <dbReference type="NCBI Taxonomy" id="39272"/>
    <lineage>
        <taxon>Eukaryota</taxon>
        <taxon>Metazoa</taxon>
        <taxon>Ecdysozoa</taxon>
        <taxon>Arthropoda</taxon>
        <taxon>Hexapoda</taxon>
        <taxon>Collembola</taxon>
        <taxon>Symphypleona</taxon>
        <taxon>Sminthuridae</taxon>
        <taxon>Allacma</taxon>
    </lineage>
</organism>
<feature type="non-terminal residue" evidence="1">
    <location>
        <position position="12"/>
    </location>
</feature>
<dbReference type="EMBL" id="CAJVCH010474859">
    <property type="protein sequence ID" value="CAG7820303.1"/>
    <property type="molecule type" value="Genomic_DNA"/>
</dbReference>
<evidence type="ECO:0000313" key="1">
    <source>
        <dbReference type="EMBL" id="CAG7820303.1"/>
    </source>
</evidence>